<sequence length="530" mass="58448">MKAEDLTLNFMGQDHAVFSATVFNMGIHHYEITVNFKLVNLDIDNGVHPSAVDTIVLDLGTIFRNTDSDTTRIKKLVEGSREFKEQNVRITRISSFTTTHAEFMASNLEGHFVKISVSFELKYNDKNNDNPAMNKNEVSLSIDLGNIRRDGVSTDIELINNALMSNKTIKDLDLHDLVSIFRSAFQARYTATKLGFEITTYTIDVRYKLLDPAQTPENGLITIPTVATELSLGTIYKSPNQSVQEVVEENVKNNATIKDLGIISFINTTFDETLSSATFIGASIGTTYNITVTFDVVDNTIDPNPGDVDMNTYEIDLGQVVVDKDQTNQEAVTKALSANEDFNKVAISGTPNLVSFDDNKAVFTGFNFSTSNEIEVVTFNVTFSITKTTPTGDQTSTLDDAFAGHMYGDNVINATNSGITLDGTDDESVIAAFLQFGNLQDTFKVSDFKVIPANEKENFNLKSQSRNQRFAITTSDTATFTIDAPFNFEVKVNVYTLNDLFGTATGTAFSQELSVDDAVKNMTTNESRIN</sequence>
<evidence type="ECO:0000313" key="1">
    <source>
        <dbReference type="EMBL" id="KAJ3616927.1"/>
    </source>
</evidence>
<gene>
    <name evidence="1" type="ORF">Zmor_008943</name>
</gene>
<reference evidence="1" key="1">
    <citation type="journal article" date="2023" name="G3 (Bethesda)">
        <title>Whole genome assemblies of Zophobas morio and Tenebrio molitor.</title>
        <authorList>
            <person name="Kaur S."/>
            <person name="Stinson S.A."/>
            <person name="diCenzo G.C."/>
        </authorList>
    </citation>
    <scope>NUCLEOTIDE SEQUENCE</scope>
    <source>
        <strain evidence="1">QUZm001</strain>
    </source>
</reference>
<organism evidence="1 2">
    <name type="scientific">Zophobas morio</name>
    <dbReference type="NCBI Taxonomy" id="2755281"/>
    <lineage>
        <taxon>Eukaryota</taxon>
        <taxon>Metazoa</taxon>
        <taxon>Ecdysozoa</taxon>
        <taxon>Arthropoda</taxon>
        <taxon>Hexapoda</taxon>
        <taxon>Insecta</taxon>
        <taxon>Pterygota</taxon>
        <taxon>Neoptera</taxon>
        <taxon>Endopterygota</taxon>
        <taxon>Coleoptera</taxon>
        <taxon>Polyphaga</taxon>
        <taxon>Cucujiformia</taxon>
        <taxon>Tenebrionidae</taxon>
        <taxon>Zophobas</taxon>
    </lineage>
</organism>
<dbReference type="EMBL" id="JALNTZ010002594">
    <property type="protein sequence ID" value="KAJ3616927.1"/>
    <property type="molecule type" value="Genomic_DNA"/>
</dbReference>
<proteinExistence type="predicted"/>
<name>A0AA38HK17_9CUCU</name>
<comment type="caution">
    <text evidence="1">The sequence shown here is derived from an EMBL/GenBank/DDBJ whole genome shotgun (WGS) entry which is preliminary data.</text>
</comment>
<dbReference type="Proteomes" id="UP001168821">
    <property type="component" value="Unassembled WGS sequence"/>
</dbReference>
<protein>
    <submittedName>
        <fullName evidence="1">Uncharacterized protein</fullName>
    </submittedName>
</protein>
<dbReference type="AlphaFoldDB" id="A0AA38HK17"/>
<keyword evidence="2" id="KW-1185">Reference proteome</keyword>
<accession>A0AA38HK17</accession>
<evidence type="ECO:0000313" key="2">
    <source>
        <dbReference type="Proteomes" id="UP001168821"/>
    </source>
</evidence>